<evidence type="ECO:0000256" key="5">
    <source>
        <dbReference type="ARBA" id="ARBA00022989"/>
    </source>
</evidence>
<keyword evidence="3" id="KW-0547">Nucleotide-binding</keyword>
<name>A0A2C8FDN3_9BACT</name>
<dbReference type="Proteomes" id="UP000219215">
    <property type="component" value="Chromosome DPRO"/>
</dbReference>
<dbReference type="FunFam" id="3.40.50.300:FF:000218">
    <property type="entry name" value="Multidrug ABC transporter ATP-binding protein"/>
    <property type="match status" value="1"/>
</dbReference>
<dbReference type="PANTHER" id="PTHR43394">
    <property type="entry name" value="ATP-DEPENDENT PERMEASE MDL1, MITOCHONDRIAL"/>
    <property type="match status" value="1"/>
</dbReference>
<comment type="subcellular location">
    <subcellularLocation>
        <location evidence="1">Cell membrane</location>
        <topology evidence="1">Multi-pass membrane protein</topology>
    </subcellularLocation>
</comment>
<accession>A0A2C8FDN3</accession>
<dbReference type="InterPro" id="IPR027417">
    <property type="entry name" value="P-loop_NTPase"/>
</dbReference>
<dbReference type="GO" id="GO:0005886">
    <property type="term" value="C:plasma membrane"/>
    <property type="evidence" value="ECO:0007669"/>
    <property type="project" value="UniProtKB-SubCell"/>
</dbReference>
<dbReference type="OrthoDB" id="9760168at2"/>
<organism evidence="10 11">
    <name type="scientific">Pseudodesulfovibrio profundus</name>
    <dbReference type="NCBI Taxonomy" id="57320"/>
    <lineage>
        <taxon>Bacteria</taxon>
        <taxon>Pseudomonadati</taxon>
        <taxon>Thermodesulfobacteriota</taxon>
        <taxon>Desulfovibrionia</taxon>
        <taxon>Desulfovibrionales</taxon>
        <taxon>Desulfovibrionaceae</taxon>
    </lineage>
</organism>
<keyword evidence="10" id="KW-0378">Hydrolase</keyword>
<evidence type="ECO:0000259" key="8">
    <source>
        <dbReference type="PROSITE" id="PS50893"/>
    </source>
</evidence>
<dbReference type="InterPro" id="IPR039421">
    <property type="entry name" value="Type_1_exporter"/>
</dbReference>
<keyword evidence="2 7" id="KW-0812">Transmembrane</keyword>
<evidence type="ECO:0000256" key="1">
    <source>
        <dbReference type="ARBA" id="ARBA00004651"/>
    </source>
</evidence>
<dbReference type="InterPro" id="IPR011527">
    <property type="entry name" value="ABC1_TM_dom"/>
</dbReference>
<dbReference type="GO" id="GO:0015421">
    <property type="term" value="F:ABC-type oligopeptide transporter activity"/>
    <property type="evidence" value="ECO:0007669"/>
    <property type="project" value="TreeGrafter"/>
</dbReference>
<protein>
    <submittedName>
        <fullName evidence="10">Lipid A export ATP-binding/permease protein MsbA</fullName>
        <ecNumber evidence="10">3.6.3.-</ecNumber>
    </submittedName>
</protein>
<dbReference type="EMBL" id="LT907975">
    <property type="protein sequence ID" value="SOB60763.1"/>
    <property type="molecule type" value="Genomic_DNA"/>
</dbReference>
<evidence type="ECO:0000256" key="6">
    <source>
        <dbReference type="ARBA" id="ARBA00023136"/>
    </source>
</evidence>
<sequence>MSKNKYNLNNLETFDNKYLLKRCLSYFLPHKGKVLIGFLSIFAVSGANAGTAYLVKPAMDEMFINQDRTALLLIPIGFFALIVGKGIFRFLQSYLMNMTGYLVLEQLRNDMFKKIVHLPLSYFEESQVGMLMSRILGDVAEVRNSIPAVVMLIREFITCFGLLGVILYMNWKLAIWAAITLPLTIYPIILFGKKLRKLGRKMQIQSADINSLTQERLSGIRVIKAFNMENEETRNFYDESHNIVRLSKKQILYSEISTRIMELIGGLAASLVLWYGGKQVLDGVGTPGTFFSFMASLIMLYDPIKKINNSNKTIQRSLASAERVFSLLDSPEVTREESGKVQFNESFEGLEIKDLNFAYPSTSNLVIKNLSLDVKKNQQVALVGHSGSGKTTLANLIPKFYEITDGDILINGTSIKEYDIGTLRRSIGIVSQDTFLFNKSIRDNIAYGNADVDQSVVETAAQAAYAHEFIVDLPNGYDTVVGERGVKLSGGQKQRLTIARALVKNPPLLILDEATSALDTKSERIVQKALENLMSDRTSIVIAHRLSTVINSDRIVVMQNGEIVDVGTHEELLERCDYYKVLYTEQFTKQSSVDAETVTD</sequence>
<dbReference type="InterPro" id="IPR017871">
    <property type="entry name" value="ABC_transporter-like_CS"/>
</dbReference>
<dbReference type="Pfam" id="PF00664">
    <property type="entry name" value="ABC_membrane"/>
    <property type="match status" value="1"/>
</dbReference>
<evidence type="ECO:0000313" key="10">
    <source>
        <dbReference type="EMBL" id="SOB60763.1"/>
    </source>
</evidence>
<evidence type="ECO:0000256" key="7">
    <source>
        <dbReference type="SAM" id="Phobius"/>
    </source>
</evidence>
<keyword evidence="6 7" id="KW-0472">Membrane</keyword>
<dbReference type="GO" id="GO:0016887">
    <property type="term" value="F:ATP hydrolysis activity"/>
    <property type="evidence" value="ECO:0007669"/>
    <property type="project" value="InterPro"/>
</dbReference>
<dbReference type="EC" id="3.6.3.-" evidence="10"/>
<dbReference type="GO" id="GO:0005524">
    <property type="term" value="F:ATP binding"/>
    <property type="evidence" value="ECO:0007669"/>
    <property type="project" value="UniProtKB-KW"/>
</dbReference>
<dbReference type="Gene3D" id="3.40.50.300">
    <property type="entry name" value="P-loop containing nucleotide triphosphate hydrolases"/>
    <property type="match status" value="1"/>
</dbReference>
<dbReference type="Pfam" id="PF00005">
    <property type="entry name" value="ABC_tran"/>
    <property type="match status" value="1"/>
</dbReference>
<evidence type="ECO:0000256" key="3">
    <source>
        <dbReference type="ARBA" id="ARBA00022741"/>
    </source>
</evidence>
<feature type="transmembrane region" description="Helical" evidence="7">
    <location>
        <begin position="70"/>
        <end position="88"/>
    </location>
</feature>
<gene>
    <name evidence="10" type="primary">msbA</name>
    <name evidence="10" type="ORF">DPRO_3846</name>
</gene>
<feature type="transmembrane region" description="Helical" evidence="7">
    <location>
        <begin position="34"/>
        <end position="55"/>
    </location>
</feature>
<dbReference type="SUPFAM" id="SSF90123">
    <property type="entry name" value="ABC transporter transmembrane region"/>
    <property type="match status" value="1"/>
</dbReference>
<dbReference type="Gene3D" id="1.20.1560.10">
    <property type="entry name" value="ABC transporter type 1, transmembrane domain"/>
    <property type="match status" value="1"/>
</dbReference>
<dbReference type="InterPro" id="IPR036640">
    <property type="entry name" value="ABC1_TM_sf"/>
</dbReference>
<dbReference type="InterPro" id="IPR003439">
    <property type="entry name" value="ABC_transporter-like_ATP-bd"/>
</dbReference>
<dbReference type="KEGG" id="pprf:DPRO_3846"/>
<dbReference type="AlphaFoldDB" id="A0A2C8FDN3"/>
<evidence type="ECO:0000256" key="2">
    <source>
        <dbReference type="ARBA" id="ARBA00022692"/>
    </source>
</evidence>
<evidence type="ECO:0000259" key="9">
    <source>
        <dbReference type="PROSITE" id="PS50929"/>
    </source>
</evidence>
<evidence type="ECO:0000256" key="4">
    <source>
        <dbReference type="ARBA" id="ARBA00022840"/>
    </source>
</evidence>
<dbReference type="InterPro" id="IPR003593">
    <property type="entry name" value="AAA+_ATPase"/>
</dbReference>
<keyword evidence="4 10" id="KW-0067">ATP-binding</keyword>
<feature type="transmembrane region" description="Helical" evidence="7">
    <location>
        <begin position="173"/>
        <end position="192"/>
    </location>
</feature>
<evidence type="ECO:0000313" key="11">
    <source>
        <dbReference type="Proteomes" id="UP000219215"/>
    </source>
</evidence>
<dbReference type="PROSITE" id="PS00211">
    <property type="entry name" value="ABC_TRANSPORTER_1"/>
    <property type="match status" value="1"/>
</dbReference>
<dbReference type="RefSeq" id="WP_097013443.1">
    <property type="nucleotide sequence ID" value="NZ_LT907975.1"/>
</dbReference>
<proteinExistence type="predicted"/>
<feature type="transmembrane region" description="Helical" evidence="7">
    <location>
        <begin position="146"/>
        <end position="167"/>
    </location>
</feature>
<dbReference type="SUPFAM" id="SSF52540">
    <property type="entry name" value="P-loop containing nucleoside triphosphate hydrolases"/>
    <property type="match status" value="1"/>
</dbReference>
<dbReference type="PANTHER" id="PTHR43394:SF1">
    <property type="entry name" value="ATP-BINDING CASSETTE SUB-FAMILY B MEMBER 10, MITOCHONDRIAL"/>
    <property type="match status" value="1"/>
</dbReference>
<feature type="domain" description="ABC transporter" evidence="8">
    <location>
        <begin position="350"/>
        <end position="585"/>
    </location>
</feature>
<dbReference type="PROSITE" id="PS50929">
    <property type="entry name" value="ABC_TM1F"/>
    <property type="match status" value="1"/>
</dbReference>
<keyword evidence="5 7" id="KW-1133">Transmembrane helix</keyword>
<reference evidence="11" key="1">
    <citation type="submission" date="2017-09" db="EMBL/GenBank/DDBJ databases">
        <authorList>
            <person name="Regsiter A."/>
            <person name="William W."/>
        </authorList>
    </citation>
    <scope>NUCLEOTIDE SEQUENCE [LARGE SCALE GENOMIC DNA]</scope>
    <source>
        <strain evidence="11">500-1</strain>
    </source>
</reference>
<feature type="domain" description="ABC transmembrane type-1" evidence="9">
    <location>
        <begin position="35"/>
        <end position="316"/>
    </location>
</feature>
<keyword evidence="11" id="KW-1185">Reference proteome</keyword>
<dbReference type="PROSITE" id="PS50893">
    <property type="entry name" value="ABC_TRANSPORTER_2"/>
    <property type="match status" value="1"/>
</dbReference>
<dbReference type="SMART" id="SM00382">
    <property type="entry name" value="AAA"/>
    <property type="match status" value="1"/>
</dbReference>
<dbReference type="CDD" id="cd18552">
    <property type="entry name" value="ABC_6TM_MsbA_like"/>
    <property type="match status" value="1"/>
</dbReference>